<name>A0A426RNJ7_9FLAO</name>
<evidence type="ECO:0000256" key="3">
    <source>
        <dbReference type="ARBA" id="ARBA00023274"/>
    </source>
</evidence>
<evidence type="ECO:0000256" key="1">
    <source>
        <dbReference type="ARBA" id="ARBA00006640"/>
    </source>
</evidence>
<comment type="caution">
    <text evidence="7">The sequence shown here is derived from an EMBL/GenBank/DDBJ whole genome shotgun (WGS) entry which is preliminary data.</text>
</comment>
<evidence type="ECO:0000256" key="4">
    <source>
        <dbReference type="ARBA" id="ARBA00035135"/>
    </source>
</evidence>
<evidence type="ECO:0000256" key="2">
    <source>
        <dbReference type="ARBA" id="ARBA00022980"/>
    </source>
</evidence>
<dbReference type="Pfam" id="PF01165">
    <property type="entry name" value="Ribosomal_S21"/>
    <property type="match status" value="1"/>
</dbReference>
<protein>
    <recommendedName>
        <fullName evidence="4 5">Small ribosomal subunit protein bS21</fullName>
    </recommendedName>
</protein>
<dbReference type="AlphaFoldDB" id="A0A426RNJ7"/>
<keyword evidence="2 5" id="KW-0689">Ribosomal protein</keyword>
<dbReference type="OrthoDB" id="598353at2"/>
<dbReference type="GO" id="GO:1990904">
    <property type="term" value="C:ribonucleoprotein complex"/>
    <property type="evidence" value="ECO:0007669"/>
    <property type="project" value="UniProtKB-KW"/>
</dbReference>
<dbReference type="GO" id="GO:0005840">
    <property type="term" value="C:ribosome"/>
    <property type="evidence" value="ECO:0007669"/>
    <property type="project" value="UniProtKB-KW"/>
</dbReference>
<dbReference type="InterPro" id="IPR001911">
    <property type="entry name" value="Ribosomal_bS21"/>
</dbReference>
<dbReference type="PRINTS" id="PR00976">
    <property type="entry name" value="RIBOSOMALS21"/>
</dbReference>
<dbReference type="RefSeq" id="WP_125222373.1">
    <property type="nucleotide sequence ID" value="NZ_QUSX01000001.1"/>
</dbReference>
<evidence type="ECO:0000313" key="7">
    <source>
        <dbReference type="EMBL" id="RRQ50553.1"/>
    </source>
</evidence>
<reference evidence="8" key="1">
    <citation type="submission" date="2018-12" db="EMBL/GenBank/DDBJ databases">
        <title>Maribacter lutimaris sp. nov., isolated from marine sediment.</title>
        <authorList>
            <person name="Kim K.K."/>
        </authorList>
    </citation>
    <scope>NUCLEOTIDE SEQUENCE [LARGE SCALE GENOMIC DNA]</scope>
    <source>
        <strain evidence="8">PoM-212</strain>
    </source>
</reference>
<evidence type="ECO:0000256" key="5">
    <source>
        <dbReference type="HAMAP-Rule" id="MF_00358"/>
    </source>
</evidence>
<dbReference type="GO" id="GO:0006412">
    <property type="term" value="P:translation"/>
    <property type="evidence" value="ECO:0007669"/>
    <property type="project" value="UniProtKB-UniRule"/>
</dbReference>
<evidence type="ECO:0000256" key="6">
    <source>
        <dbReference type="RuleBase" id="RU000667"/>
    </source>
</evidence>
<dbReference type="EMBL" id="QUSX01000001">
    <property type="protein sequence ID" value="RRQ50553.1"/>
    <property type="molecule type" value="Genomic_DNA"/>
</dbReference>
<accession>A0A426RNJ7</accession>
<dbReference type="NCBIfam" id="TIGR00030">
    <property type="entry name" value="S21p"/>
    <property type="match status" value="1"/>
</dbReference>
<comment type="similarity">
    <text evidence="1 5 6">Belongs to the bacterial ribosomal protein bS21 family.</text>
</comment>
<keyword evidence="8" id="KW-1185">Reference proteome</keyword>
<proteinExistence type="inferred from homology"/>
<keyword evidence="3 5" id="KW-0687">Ribonucleoprotein</keyword>
<gene>
    <name evidence="5 7" type="primary">rpsU</name>
    <name evidence="7" type="ORF">DZC72_08440</name>
</gene>
<dbReference type="InterPro" id="IPR038380">
    <property type="entry name" value="Ribosomal_bS21_sf"/>
</dbReference>
<dbReference type="Proteomes" id="UP000286990">
    <property type="component" value="Unassembled WGS sequence"/>
</dbReference>
<dbReference type="Gene3D" id="1.20.5.1150">
    <property type="entry name" value="Ribosomal protein S8"/>
    <property type="match status" value="1"/>
</dbReference>
<dbReference type="HAMAP" id="MF_00358">
    <property type="entry name" value="Ribosomal_bS21"/>
    <property type="match status" value="1"/>
</dbReference>
<organism evidence="7 8">
    <name type="scientific">Maribacter algicola</name>
    <dbReference type="NCBI Taxonomy" id="2498892"/>
    <lineage>
        <taxon>Bacteria</taxon>
        <taxon>Pseudomonadati</taxon>
        <taxon>Bacteroidota</taxon>
        <taxon>Flavobacteriia</taxon>
        <taxon>Flavobacteriales</taxon>
        <taxon>Flavobacteriaceae</taxon>
        <taxon>Maribacter</taxon>
    </lineage>
</organism>
<sequence>MLKIEVKEGESIERALKRYKRKYRKTKVLDQIKENKHYKKQSTERREALQKAEYRQQYILENEDQ</sequence>
<evidence type="ECO:0000313" key="8">
    <source>
        <dbReference type="Proteomes" id="UP000286990"/>
    </source>
</evidence>
<dbReference type="GO" id="GO:0003735">
    <property type="term" value="F:structural constituent of ribosome"/>
    <property type="evidence" value="ECO:0007669"/>
    <property type="project" value="InterPro"/>
</dbReference>